<sequence length="1155" mass="136200">MDNDNASNSIRCFHEPEQNIDDRAATFVYETQSFTVHEQHAEKKKRKCHGNRKLQHFKRKCRARGLMAEQINTLIQTRHAAISEQLPNGQAAIVDHSRQPTKRKRDPSQLSLLSDSVKSLSQLSLSRQKSTSGTTKKKKSSHIVNPSSNSNNRESNDNIFTFKKSSKYLRMPKKLLLHSLRLQLNHPIKIKKEQSFILARLQLLDHQFCPDQVRYLYQTFFDQGRRVQMWPVSIRQSNRIRVWYHYRMFHLKESIHKIVQSAQHTVVQKYLEEFLVLLRDKIDEYTTELTNQSLSCPPALSPLDIIDGRLKEFVRLHHLDFIRAIRYRIQQFKADIHEKQLGKELSYYFSNVDQLEPINRLTSIRQKQMKVFEELTMFEQRISCHRLPKSFDSAIIPNLDVKQLSNSRLKILQELKRFILNVELQEYENKIEHYQLLYQEELASLQQQIENTNSSLPQHQTKMLLYIVQSYLTAFADRLLRQIRFKETCFRVKLTRHRRRQQPFLSCNVVDVYPQVIVDVPKVCLNRFQLDYLSHNGPSYIRPNQTYLYSRTHQEKQIEREYNRILDVVVPFLVRVYHMSPTSTAIKQFSHQFATYLCERYMSTVSYVDAHRTRQERQLIQSIKCRLKKYNQILRVTDKGGIFHIGDGKDYERKADAYRQKTGAYVELETDPLWTVFDKVVHLLNDLRSKKHILTWQFNRMMPKRDKVKLAYLYFVPKPHKEGTPLRPIVSSMNMPTTGISKFLDRLLRPLFDKHVRSTTIIDGVDLIRRLETYAANGYLKPTTHLCTFDITDLYTMLPQEESLNILTEFLMEHGYRKVNGVPIDAIRKLARLVITENVFTYEKKFYRQVVGGAMGSAFTLTLANIFMWKWEKEFAQRQASSNEIYGRYIDDVFFTSNETLDKVNEMLDTANNWHPNIKLVRNIGRDVSFLDVHIENKNGTLTTSVHHKEAAEPYVVPFTSDHPKHVFGNIIHTALLRAVRYSSTLSIFEDEQRFIKLMLLYNGYPTRFIHAQFNKFVNQNKTDQSVVNTYHSQKHFVNRRHELLNKPTVQEIAIQSSIFKASCGSNEESISESTIQFHKTGSSKWDSNVIIHYSHESRLSTYKRDVHQLWNEHFRQTPVINTRLIIGTKNNPNLTKRLLRRQSNHQERAQNEKN</sequence>
<feature type="region of interest" description="Disordered" evidence="2">
    <location>
        <begin position="121"/>
        <end position="157"/>
    </location>
</feature>
<evidence type="ECO:0000313" key="4">
    <source>
        <dbReference type="EMBL" id="CAF1502891.1"/>
    </source>
</evidence>
<reference evidence="4" key="1">
    <citation type="submission" date="2021-02" db="EMBL/GenBank/DDBJ databases">
        <authorList>
            <person name="Nowell W R."/>
        </authorList>
    </citation>
    <scope>NUCLEOTIDE SEQUENCE</scope>
</reference>
<accession>A0A815TB10</accession>
<feature type="domain" description="Reverse transcriptase" evidence="3">
    <location>
        <begin position="697"/>
        <end position="972"/>
    </location>
</feature>
<dbReference type="InterPro" id="IPR058912">
    <property type="entry name" value="HTH_animal"/>
</dbReference>
<protein>
    <recommendedName>
        <fullName evidence="3">Reverse transcriptase domain-containing protein</fullName>
    </recommendedName>
</protein>
<feature type="coiled-coil region" evidence="1">
    <location>
        <begin position="424"/>
        <end position="462"/>
    </location>
</feature>
<keyword evidence="1" id="KW-0175">Coiled coil</keyword>
<dbReference type="PROSITE" id="PS50878">
    <property type="entry name" value="RT_POL"/>
    <property type="match status" value="1"/>
</dbReference>
<comment type="caution">
    <text evidence="4">The sequence shown here is derived from an EMBL/GenBank/DDBJ whole genome shotgun (WGS) entry which is preliminary data.</text>
</comment>
<dbReference type="AlphaFoldDB" id="A0A815TB10"/>
<evidence type="ECO:0000259" key="3">
    <source>
        <dbReference type="PROSITE" id="PS50878"/>
    </source>
</evidence>
<proteinExistence type="predicted"/>
<feature type="compositionally biased region" description="Low complexity" evidence="2">
    <location>
        <begin position="121"/>
        <end position="134"/>
    </location>
</feature>
<gene>
    <name evidence="4" type="ORF">EDS130_LOCUS42745</name>
</gene>
<evidence type="ECO:0000256" key="2">
    <source>
        <dbReference type="SAM" id="MobiDB-lite"/>
    </source>
</evidence>
<dbReference type="OrthoDB" id="10056581at2759"/>
<organism evidence="4 5">
    <name type="scientific">Adineta ricciae</name>
    <name type="common">Rotifer</name>
    <dbReference type="NCBI Taxonomy" id="249248"/>
    <lineage>
        <taxon>Eukaryota</taxon>
        <taxon>Metazoa</taxon>
        <taxon>Spiralia</taxon>
        <taxon>Gnathifera</taxon>
        <taxon>Rotifera</taxon>
        <taxon>Eurotatoria</taxon>
        <taxon>Bdelloidea</taxon>
        <taxon>Adinetida</taxon>
        <taxon>Adinetidae</taxon>
        <taxon>Adineta</taxon>
    </lineage>
</organism>
<name>A0A815TB10_ADIRI</name>
<dbReference type="InterPro" id="IPR000477">
    <property type="entry name" value="RT_dom"/>
</dbReference>
<evidence type="ECO:0000313" key="5">
    <source>
        <dbReference type="Proteomes" id="UP000663852"/>
    </source>
</evidence>
<evidence type="ECO:0000256" key="1">
    <source>
        <dbReference type="SAM" id="Coils"/>
    </source>
</evidence>
<dbReference type="Proteomes" id="UP000663852">
    <property type="component" value="Unassembled WGS sequence"/>
</dbReference>
<dbReference type="EMBL" id="CAJNOJ010000644">
    <property type="protein sequence ID" value="CAF1502891.1"/>
    <property type="molecule type" value="Genomic_DNA"/>
</dbReference>
<dbReference type="PANTHER" id="PTHR21301">
    <property type="entry name" value="REVERSE TRANSCRIPTASE"/>
    <property type="match status" value="1"/>
</dbReference>
<dbReference type="PANTHER" id="PTHR21301:SF10">
    <property type="entry name" value="REVERSE TRANSCRIPTASE DOMAIN-CONTAINING PROTEIN"/>
    <property type="match status" value="1"/>
</dbReference>
<dbReference type="Pfam" id="PF26215">
    <property type="entry name" value="HTH_animal"/>
    <property type="match status" value="1"/>
</dbReference>